<keyword evidence="9" id="KW-0472">Membrane</keyword>
<keyword evidence="5 12" id="KW-0812">Transmembrane</keyword>
<evidence type="ECO:0000256" key="5">
    <source>
        <dbReference type="ARBA" id="ARBA00022692"/>
    </source>
</evidence>
<keyword evidence="11 12" id="KW-0407">Ion channel</keyword>
<gene>
    <name evidence="13" type="ORF">ANN_17181</name>
</gene>
<evidence type="ECO:0000313" key="13">
    <source>
        <dbReference type="EMBL" id="KAJ4437047.1"/>
    </source>
</evidence>
<evidence type="ECO:0000256" key="12">
    <source>
        <dbReference type="RuleBase" id="RU000679"/>
    </source>
</evidence>
<comment type="similarity">
    <text evidence="2 12">Belongs to the amiloride-sensitive sodium channel (TC 1.A.6) family.</text>
</comment>
<accession>A0ABQ8STM6</accession>
<evidence type="ECO:0000256" key="9">
    <source>
        <dbReference type="ARBA" id="ARBA00023136"/>
    </source>
</evidence>
<evidence type="ECO:0000256" key="10">
    <source>
        <dbReference type="ARBA" id="ARBA00023201"/>
    </source>
</evidence>
<evidence type="ECO:0000256" key="1">
    <source>
        <dbReference type="ARBA" id="ARBA00004141"/>
    </source>
</evidence>
<proteinExistence type="inferred from homology"/>
<protein>
    <submittedName>
        <fullName evidence="13">Uncharacterized protein</fullName>
    </submittedName>
</protein>
<sequence length="378" mass="43257">MIPGSSTESYPAFARIDMRENPGKNLNQVTETRGKERKYVRRYLCQSLRKLLKFAMKLSCSSLTGLWLKYGSRIRKFVRFVVLSACTVVVIIQLSECFTKLSSPPVSSHVHIVLNESMTYPAVTVCRYPSYKTDVLVIISNQILFQKYNLQSNLRTTKDWEDFPFGEITLPELWKKATYGLDEVHKLSAVSSYPRNVKIESSFQLIWGQCHTFNALIQTTSSGKEKGYSIILYKKDASYNRTEGEPEEGWYVYVHPEANIWTGTQNKSHLCQYRTTSCFKQLTGESDEAMSTMEGQEESIFLEVGEELHVKIVAEEYHLVDKAREHCNDSWDHSYDTVSIYDSETGEQEGYGNEFHEKLGDLQSVVAEGQVTPQRCGL</sequence>
<keyword evidence="10 12" id="KW-0739">Sodium transport</keyword>
<name>A0ABQ8STM6_PERAM</name>
<dbReference type="InterPro" id="IPR001873">
    <property type="entry name" value="ENaC"/>
</dbReference>
<evidence type="ECO:0000256" key="6">
    <source>
        <dbReference type="ARBA" id="ARBA00022989"/>
    </source>
</evidence>
<keyword evidence="14" id="KW-1185">Reference proteome</keyword>
<evidence type="ECO:0000256" key="8">
    <source>
        <dbReference type="ARBA" id="ARBA00023065"/>
    </source>
</evidence>
<comment type="caution">
    <text evidence="13">The sequence shown here is derived from an EMBL/GenBank/DDBJ whole genome shotgun (WGS) entry which is preliminary data.</text>
</comment>
<evidence type="ECO:0000313" key="14">
    <source>
        <dbReference type="Proteomes" id="UP001148838"/>
    </source>
</evidence>
<organism evidence="13 14">
    <name type="scientific">Periplaneta americana</name>
    <name type="common">American cockroach</name>
    <name type="synonym">Blatta americana</name>
    <dbReference type="NCBI Taxonomy" id="6978"/>
    <lineage>
        <taxon>Eukaryota</taxon>
        <taxon>Metazoa</taxon>
        <taxon>Ecdysozoa</taxon>
        <taxon>Arthropoda</taxon>
        <taxon>Hexapoda</taxon>
        <taxon>Insecta</taxon>
        <taxon>Pterygota</taxon>
        <taxon>Neoptera</taxon>
        <taxon>Polyneoptera</taxon>
        <taxon>Dictyoptera</taxon>
        <taxon>Blattodea</taxon>
        <taxon>Blattoidea</taxon>
        <taxon>Blattidae</taxon>
        <taxon>Blattinae</taxon>
        <taxon>Periplaneta</taxon>
    </lineage>
</organism>
<comment type="subcellular location">
    <subcellularLocation>
        <location evidence="1">Membrane</location>
        <topology evidence="1">Multi-pass membrane protein</topology>
    </subcellularLocation>
</comment>
<evidence type="ECO:0000256" key="3">
    <source>
        <dbReference type="ARBA" id="ARBA00022448"/>
    </source>
</evidence>
<reference evidence="13 14" key="1">
    <citation type="journal article" date="2022" name="Allergy">
        <title>Genome assembly and annotation of Periplaneta americana reveal a comprehensive cockroach allergen profile.</title>
        <authorList>
            <person name="Wang L."/>
            <person name="Xiong Q."/>
            <person name="Saelim N."/>
            <person name="Wang L."/>
            <person name="Nong W."/>
            <person name="Wan A.T."/>
            <person name="Shi M."/>
            <person name="Liu X."/>
            <person name="Cao Q."/>
            <person name="Hui J.H.L."/>
            <person name="Sookrung N."/>
            <person name="Leung T.F."/>
            <person name="Tungtrongchitr A."/>
            <person name="Tsui S.K.W."/>
        </authorList>
    </citation>
    <scope>NUCLEOTIDE SEQUENCE [LARGE SCALE GENOMIC DNA]</scope>
    <source>
        <strain evidence="13">PWHHKU_190912</strain>
    </source>
</reference>
<keyword evidence="4 12" id="KW-0894">Sodium channel</keyword>
<evidence type="ECO:0000256" key="4">
    <source>
        <dbReference type="ARBA" id="ARBA00022461"/>
    </source>
</evidence>
<evidence type="ECO:0000256" key="7">
    <source>
        <dbReference type="ARBA" id="ARBA00023053"/>
    </source>
</evidence>
<evidence type="ECO:0000256" key="11">
    <source>
        <dbReference type="ARBA" id="ARBA00023303"/>
    </source>
</evidence>
<keyword evidence="3 12" id="KW-0813">Transport</keyword>
<dbReference type="Proteomes" id="UP001148838">
    <property type="component" value="Unassembled WGS sequence"/>
</dbReference>
<keyword evidence="6" id="KW-1133">Transmembrane helix</keyword>
<keyword evidence="7" id="KW-0915">Sodium</keyword>
<dbReference type="EMBL" id="JAJSOF020000021">
    <property type="protein sequence ID" value="KAJ4437047.1"/>
    <property type="molecule type" value="Genomic_DNA"/>
</dbReference>
<keyword evidence="8 12" id="KW-0406">Ion transport</keyword>
<evidence type="ECO:0000256" key="2">
    <source>
        <dbReference type="ARBA" id="ARBA00007193"/>
    </source>
</evidence>
<dbReference type="Pfam" id="PF00858">
    <property type="entry name" value="ASC"/>
    <property type="match status" value="1"/>
</dbReference>